<dbReference type="STRING" id="1182544.W9W0J0"/>
<dbReference type="HOGENOM" id="CLU_698298_0_0_1"/>
<evidence type="ECO:0000259" key="2">
    <source>
        <dbReference type="Pfam" id="PF14661"/>
    </source>
</evidence>
<dbReference type="Pfam" id="PF14661">
    <property type="entry name" value="HAUS6_N"/>
    <property type="match status" value="1"/>
</dbReference>
<dbReference type="RefSeq" id="XP_007758108.1">
    <property type="nucleotide sequence ID" value="XM_007759918.1"/>
</dbReference>
<dbReference type="Proteomes" id="UP000019473">
    <property type="component" value="Unassembled WGS sequence"/>
</dbReference>
<feature type="compositionally biased region" description="Polar residues" evidence="1">
    <location>
        <begin position="361"/>
        <end position="372"/>
    </location>
</feature>
<name>W9W0J0_9EURO</name>
<dbReference type="OrthoDB" id="5575722at2759"/>
<dbReference type="AlphaFoldDB" id="W9W0J0"/>
<feature type="domain" description="HAUS augmin-like complex subunit 6 N-terminal" evidence="2">
    <location>
        <begin position="20"/>
        <end position="208"/>
    </location>
</feature>
<evidence type="ECO:0000313" key="3">
    <source>
        <dbReference type="EMBL" id="EXJ58485.1"/>
    </source>
</evidence>
<dbReference type="eggNOG" id="ENOG502S4RN">
    <property type="taxonomic scope" value="Eukaryota"/>
</dbReference>
<proteinExistence type="predicted"/>
<evidence type="ECO:0000256" key="1">
    <source>
        <dbReference type="SAM" id="MobiDB-lite"/>
    </source>
</evidence>
<dbReference type="GeneID" id="19180493"/>
<keyword evidence="4" id="KW-1185">Reference proteome</keyword>
<sequence length="386" mass="44040">MERPPATHPQWIPRSNISIFIHALHLLDLDLLPDWPGITESLFTSKPVHTQQTRVKSTEWGLYHLFRLYSLPDTQSRLSPHFPSTTSLQSKNLRAALYKWLGELKSTAVLPREVVLRKTMLDECKGEKFEEVLARFAMVVLKKTRFPRDQERITRERHVNVSEQDVGTLVPLIMAHRASLQRSLKARQDLRDKATAFSERLAQLQQEILPELQDLPAESDSVEVLPAREYELLRQQVDLAFATDRRWARYVFEGTAGQVSAASMQKRLPEWPFDDPGPDLDLRAVMPKDNSSSDGAITGPEEDVDEPMRELQLLMSQNEDRLAHLTRLQGSLLPSTESESHLEDVAPELPDFGVVELHHGTSPTRQPVSSTPKLRFHKHQDLTLSP</sequence>
<reference evidence="3 4" key="1">
    <citation type="submission" date="2013-03" db="EMBL/GenBank/DDBJ databases">
        <title>The Genome Sequence of Cladophialophora yegresii CBS 114405.</title>
        <authorList>
            <consortium name="The Broad Institute Genomics Platform"/>
            <person name="Cuomo C."/>
            <person name="de Hoog S."/>
            <person name="Gorbushina A."/>
            <person name="Walker B."/>
            <person name="Young S.K."/>
            <person name="Zeng Q."/>
            <person name="Gargeya S."/>
            <person name="Fitzgerald M."/>
            <person name="Haas B."/>
            <person name="Abouelleil A."/>
            <person name="Allen A.W."/>
            <person name="Alvarado L."/>
            <person name="Arachchi H.M."/>
            <person name="Berlin A.M."/>
            <person name="Chapman S.B."/>
            <person name="Gainer-Dewar J."/>
            <person name="Goldberg J."/>
            <person name="Griggs A."/>
            <person name="Gujja S."/>
            <person name="Hansen M."/>
            <person name="Howarth C."/>
            <person name="Imamovic A."/>
            <person name="Ireland A."/>
            <person name="Larimer J."/>
            <person name="McCowan C."/>
            <person name="Murphy C."/>
            <person name="Pearson M."/>
            <person name="Poon T.W."/>
            <person name="Priest M."/>
            <person name="Roberts A."/>
            <person name="Saif S."/>
            <person name="Shea T."/>
            <person name="Sisk P."/>
            <person name="Sykes S."/>
            <person name="Wortman J."/>
            <person name="Nusbaum C."/>
            <person name="Birren B."/>
        </authorList>
    </citation>
    <scope>NUCLEOTIDE SEQUENCE [LARGE SCALE GENOMIC DNA]</scope>
    <source>
        <strain evidence="3 4">CBS 114405</strain>
    </source>
</reference>
<protein>
    <recommendedName>
        <fullName evidence="2">HAUS augmin-like complex subunit 6 N-terminal domain-containing protein</fullName>
    </recommendedName>
</protein>
<accession>W9W0J0</accession>
<dbReference type="VEuPathDB" id="FungiDB:A1O7_05911"/>
<gene>
    <name evidence="3" type="ORF">A1O7_05911</name>
</gene>
<dbReference type="EMBL" id="AMGW01000004">
    <property type="protein sequence ID" value="EXJ58485.1"/>
    <property type="molecule type" value="Genomic_DNA"/>
</dbReference>
<organism evidence="3 4">
    <name type="scientific">Cladophialophora yegresii CBS 114405</name>
    <dbReference type="NCBI Taxonomy" id="1182544"/>
    <lineage>
        <taxon>Eukaryota</taxon>
        <taxon>Fungi</taxon>
        <taxon>Dikarya</taxon>
        <taxon>Ascomycota</taxon>
        <taxon>Pezizomycotina</taxon>
        <taxon>Eurotiomycetes</taxon>
        <taxon>Chaetothyriomycetidae</taxon>
        <taxon>Chaetothyriales</taxon>
        <taxon>Herpotrichiellaceae</taxon>
        <taxon>Cladophialophora</taxon>
    </lineage>
</organism>
<dbReference type="InterPro" id="IPR028163">
    <property type="entry name" value="HAUS_6_N"/>
</dbReference>
<evidence type="ECO:0000313" key="4">
    <source>
        <dbReference type="Proteomes" id="UP000019473"/>
    </source>
</evidence>
<comment type="caution">
    <text evidence="3">The sequence shown here is derived from an EMBL/GenBank/DDBJ whole genome shotgun (WGS) entry which is preliminary data.</text>
</comment>
<feature type="region of interest" description="Disordered" evidence="1">
    <location>
        <begin position="353"/>
        <end position="386"/>
    </location>
</feature>